<sequence length="340" mass="38856">MDLIAALLDPAAYPEPASRVELVQTHISWVFLTDRHAYKMKKPVDLGFLDFTTLRQRHYYLKQELKLNRRLCPDIYLAVLPVIASKSGVKVGGKGNPVEYILQMVRLPQERMMDEVADRGELSGEPLNRLVEVLVPFYQKAATGPHINRYGEPAVITYNHEENFAPMKAQVGDLLSRELFEEIRDFARGFLTHQRPLLRRRIKEGRIRDGHGDLHMRNICLANGIYVFDCIEFNPRFRYGDVAADVAFLAMDLDFHGLADLSGHFAACFARAASDEELLILLDFYKCYRACVRGKVNGFAASEKEIPPEERERARQAARAYYALAGVYARKGAEWTASWW</sequence>
<reference evidence="1" key="1">
    <citation type="journal article" date="2020" name="mSystems">
        <title>Genome- and Community-Level Interaction Insights into Carbon Utilization and Element Cycling Functions of Hydrothermarchaeota in Hydrothermal Sediment.</title>
        <authorList>
            <person name="Zhou Z."/>
            <person name="Liu Y."/>
            <person name="Xu W."/>
            <person name="Pan J."/>
            <person name="Luo Z.H."/>
            <person name="Li M."/>
        </authorList>
    </citation>
    <scope>NUCLEOTIDE SEQUENCE [LARGE SCALE GENOMIC DNA]</scope>
    <source>
        <strain evidence="1">SpSt-897</strain>
    </source>
</reference>
<name>A0A7C3YWR7_9BACT</name>
<accession>A0A7C3YWR7</accession>
<dbReference type="PANTHER" id="PTHR43883">
    <property type="entry name" value="SLR0207 PROTEIN"/>
    <property type="match status" value="1"/>
</dbReference>
<dbReference type="SUPFAM" id="SSF56112">
    <property type="entry name" value="Protein kinase-like (PK-like)"/>
    <property type="match status" value="1"/>
</dbReference>
<evidence type="ECO:0000313" key="1">
    <source>
        <dbReference type="EMBL" id="HGF32824.1"/>
    </source>
</evidence>
<protein>
    <recommendedName>
        <fullName evidence="2">Aminoglycoside phosphotransferase domain-containing protein</fullName>
    </recommendedName>
</protein>
<dbReference type="PANTHER" id="PTHR43883:SF1">
    <property type="entry name" value="GLUCONOKINASE"/>
    <property type="match status" value="1"/>
</dbReference>
<gene>
    <name evidence="1" type="ORF">ENW96_00340</name>
</gene>
<comment type="caution">
    <text evidence="1">The sequence shown here is derived from an EMBL/GenBank/DDBJ whole genome shotgun (WGS) entry which is preliminary data.</text>
</comment>
<dbReference type="AlphaFoldDB" id="A0A7C3YWR7"/>
<proteinExistence type="predicted"/>
<dbReference type="InterPro" id="IPR011009">
    <property type="entry name" value="Kinase-like_dom_sf"/>
</dbReference>
<dbReference type="EMBL" id="DTMF01000010">
    <property type="protein sequence ID" value="HGF32824.1"/>
    <property type="molecule type" value="Genomic_DNA"/>
</dbReference>
<organism evidence="1">
    <name type="scientific">Desulfobacca acetoxidans</name>
    <dbReference type="NCBI Taxonomy" id="60893"/>
    <lineage>
        <taxon>Bacteria</taxon>
        <taxon>Pseudomonadati</taxon>
        <taxon>Thermodesulfobacteriota</taxon>
        <taxon>Desulfobaccia</taxon>
        <taxon>Desulfobaccales</taxon>
        <taxon>Desulfobaccaceae</taxon>
        <taxon>Desulfobacca</taxon>
    </lineage>
</organism>
<evidence type="ECO:0008006" key="2">
    <source>
        <dbReference type="Google" id="ProtNLM"/>
    </source>
</evidence>
<dbReference type="InterPro" id="IPR052732">
    <property type="entry name" value="Cell-binding_unc_protein"/>
</dbReference>